<evidence type="ECO:0000313" key="2">
    <source>
        <dbReference type="Proteomes" id="UP000288168"/>
    </source>
</evidence>
<keyword evidence="2" id="KW-1185">Reference proteome</keyword>
<dbReference type="AlphaFoldDB" id="A0A428QTN1"/>
<reference evidence="1 2" key="1">
    <citation type="submission" date="2017-06" db="EMBL/GenBank/DDBJ databases">
        <title>Comparative genomic analysis of Ambrosia Fusariam Clade fungi.</title>
        <authorList>
            <person name="Stajich J.E."/>
            <person name="Carrillo J."/>
            <person name="Kijimoto T."/>
            <person name="Eskalen A."/>
            <person name="O'Donnell K."/>
            <person name="Kasson M."/>
        </authorList>
    </citation>
    <scope>NUCLEOTIDE SEQUENCE [LARGE SCALE GENOMIC DNA]</scope>
    <source>
        <strain evidence="1 2">NRRL62584</strain>
    </source>
</reference>
<dbReference type="OrthoDB" id="4633509at2759"/>
<dbReference type="STRING" id="1325734.A0A428QTN1"/>
<evidence type="ECO:0000313" key="1">
    <source>
        <dbReference type="EMBL" id="RSL68635.1"/>
    </source>
</evidence>
<comment type="caution">
    <text evidence="1">The sequence shown here is derived from an EMBL/GenBank/DDBJ whole genome shotgun (WGS) entry which is preliminary data.</text>
</comment>
<organism evidence="1 2">
    <name type="scientific">Fusarium duplospermum</name>
    <dbReference type="NCBI Taxonomy" id="1325734"/>
    <lineage>
        <taxon>Eukaryota</taxon>
        <taxon>Fungi</taxon>
        <taxon>Dikarya</taxon>
        <taxon>Ascomycota</taxon>
        <taxon>Pezizomycotina</taxon>
        <taxon>Sordariomycetes</taxon>
        <taxon>Hypocreomycetidae</taxon>
        <taxon>Hypocreales</taxon>
        <taxon>Nectriaceae</taxon>
        <taxon>Fusarium</taxon>
        <taxon>Fusarium solani species complex</taxon>
    </lineage>
</organism>
<name>A0A428QTN1_9HYPO</name>
<accession>A0A428QTN1</accession>
<dbReference type="EMBL" id="NKCI01000016">
    <property type="protein sequence ID" value="RSL68635.1"/>
    <property type="molecule type" value="Genomic_DNA"/>
</dbReference>
<sequence>MIDARLRCTKTTGKPIYLRPNPTKHRHAIRNLFAFSDKGYAKSPPPEHFVPFEPSIEMNLCFGWTELSGRAIEAALKQAWVHQDIDNDQTYFAIVYSFVPKAKLEAETIIPQLEFFRITGFYNVSFNFTNWLGAGILVDFCDIVHPFAHELEWGEY</sequence>
<gene>
    <name evidence="1" type="ORF">CEP54_002625</name>
</gene>
<dbReference type="Proteomes" id="UP000288168">
    <property type="component" value="Unassembled WGS sequence"/>
</dbReference>
<proteinExistence type="predicted"/>
<protein>
    <submittedName>
        <fullName evidence="1">Uncharacterized protein</fullName>
    </submittedName>
</protein>